<accession>A0ABS5ZKM0</accession>
<dbReference type="InterPro" id="IPR042099">
    <property type="entry name" value="ANL_N_sf"/>
</dbReference>
<dbReference type="Proteomes" id="UP000690515">
    <property type="component" value="Unassembled WGS sequence"/>
</dbReference>
<gene>
    <name evidence="4" type="ORF">KCG35_21110</name>
</gene>
<dbReference type="EMBL" id="JAGSOY010000088">
    <property type="protein sequence ID" value="MBU2713562.1"/>
    <property type="molecule type" value="Genomic_DNA"/>
</dbReference>
<dbReference type="Pfam" id="PF00501">
    <property type="entry name" value="AMP-binding"/>
    <property type="match status" value="1"/>
</dbReference>
<evidence type="ECO:0000313" key="4">
    <source>
        <dbReference type="EMBL" id="MBU2713562.1"/>
    </source>
</evidence>
<name>A0ABS5ZKM0_9GAMM</name>
<dbReference type="InterPro" id="IPR020845">
    <property type="entry name" value="AMP-binding_CS"/>
</dbReference>
<evidence type="ECO:0000256" key="2">
    <source>
        <dbReference type="ARBA" id="ARBA00022598"/>
    </source>
</evidence>
<keyword evidence="2" id="KW-0436">Ligase</keyword>
<comment type="caution">
    <text evidence="4">The sequence shown here is derived from an EMBL/GenBank/DDBJ whole genome shotgun (WGS) entry which is preliminary data.</text>
</comment>
<dbReference type="PROSITE" id="PS00455">
    <property type="entry name" value="AMP_BINDING"/>
    <property type="match status" value="1"/>
</dbReference>
<comment type="similarity">
    <text evidence="1">Belongs to the ATP-dependent AMP-binding enzyme family.</text>
</comment>
<dbReference type="PANTHER" id="PTHR43201:SF5">
    <property type="entry name" value="MEDIUM-CHAIN ACYL-COA LIGASE ACSF2, MITOCHONDRIAL"/>
    <property type="match status" value="1"/>
</dbReference>
<feature type="domain" description="AMP-dependent synthetase/ligase" evidence="3">
    <location>
        <begin position="11"/>
        <end position="339"/>
    </location>
</feature>
<organism evidence="4 5">
    <name type="scientific">Zooshikella harenae</name>
    <dbReference type="NCBI Taxonomy" id="2827238"/>
    <lineage>
        <taxon>Bacteria</taxon>
        <taxon>Pseudomonadati</taxon>
        <taxon>Pseudomonadota</taxon>
        <taxon>Gammaproteobacteria</taxon>
        <taxon>Oceanospirillales</taxon>
        <taxon>Zooshikellaceae</taxon>
        <taxon>Zooshikella</taxon>
    </lineage>
</organism>
<evidence type="ECO:0000256" key="1">
    <source>
        <dbReference type="ARBA" id="ARBA00006432"/>
    </source>
</evidence>
<reference evidence="4 5" key="1">
    <citation type="submission" date="2021-04" db="EMBL/GenBank/DDBJ databases">
        <authorList>
            <person name="Pira H."/>
            <person name="Risdian C."/>
            <person name="Wink J."/>
        </authorList>
    </citation>
    <scope>NUCLEOTIDE SEQUENCE [LARGE SCALE GENOMIC DNA]</scope>
    <source>
        <strain evidence="4 5">WH53</strain>
    </source>
</reference>
<evidence type="ECO:0000313" key="5">
    <source>
        <dbReference type="Proteomes" id="UP000690515"/>
    </source>
</evidence>
<dbReference type="RefSeq" id="WP_215821847.1">
    <property type="nucleotide sequence ID" value="NZ_JAGSOY010000088.1"/>
</dbReference>
<proteinExistence type="inferred from homology"/>
<protein>
    <submittedName>
        <fullName evidence="4">AMP-binding protein</fullName>
    </submittedName>
</protein>
<dbReference type="InterPro" id="IPR000873">
    <property type="entry name" value="AMP-dep_synth/lig_dom"/>
</dbReference>
<dbReference type="Gene3D" id="3.40.50.12780">
    <property type="entry name" value="N-terminal domain of ligase-like"/>
    <property type="match status" value="1"/>
</dbReference>
<dbReference type="SUPFAM" id="SSF56801">
    <property type="entry name" value="Acetyl-CoA synthetase-like"/>
    <property type="match status" value="1"/>
</dbReference>
<keyword evidence="5" id="KW-1185">Reference proteome</keyword>
<sequence>MRQPLWQRLHHWQQTKPALLALEDDNMQVTWAQLPSLIKTIADAFALCGGQAVGLQLENGCPWVVVDLALLSRGNPVIPLPSFFSQAQTSHVLNDAGLQWLVVDQLPHWLRPERIQQQWPLPLGLSLIQLVPTNSDTLTRQSSRLRRGVAKVTYTSGTTGQPKGVMLSATHQLRVARALAERLAPLGLQRHGCCLPLAVLLENVAGVYTALWQGATVILPALSSQGWQQSRLMDWTQYLETWVRFQPDSLIWLPAMLRHIVQQQNLSSRKDKLTECVRFIAVGGGKVTCTLLHQAQHQGLPVYEGYGLSECASVVALNTPFDNVPGSVGQLLPHLQAHCSAQGELVLQGNTFLGYLGQPRSAKRVVCTGDLVRLSQSNRLTVNGRCKNTIVTSYGRNINPEWVEAEAEAYPALQQFVLLGNEHMDLTALIFSTAFEGHILQSLASLNKSLPDYAQVGRWLRLAEPMTVDNGLLTSNGRLRRQVIQERFQTDKLMGLPRLANLT</sequence>
<dbReference type="PANTHER" id="PTHR43201">
    <property type="entry name" value="ACYL-COA SYNTHETASE"/>
    <property type="match status" value="1"/>
</dbReference>
<evidence type="ECO:0000259" key="3">
    <source>
        <dbReference type="Pfam" id="PF00501"/>
    </source>
</evidence>